<name>A0A6A5VF53_9PLEO</name>
<accession>A0A6A5VF53</accession>
<evidence type="ECO:0000313" key="2">
    <source>
        <dbReference type="Proteomes" id="UP000800036"/>
    </source>
</evidence>
<gene>
    <name evidence="1" type="ORF">BU23DRAFT_67370</name>
</gene>
<dbReference type="Proteomes" id="UP000800036">
    <property type="component" value="Unassembled WGS sequence"/>
</dbReference>
<keyword evidence="2" id="KW-1185">Reference proteome</keyword>
<reference evidence="1" key="1">
    <citation type="journal article" date="2020" name="Stud. Mycol.">
        <title>101 Dothideomycetes genomes: a test case for predicting lifestyles and emergence of pathogens.</title>
        <authorList>
            <person name="Haridas S."/>
            <person name="Albert R."/>
            <person name="Binder M."/>
            <person name="Bloem J."/>
            <person name="Labutti K."/>
            <person name="Salamov A."/>
            <person name="Andreopoulos B."/>
            <person name="Baker S."/>
            <person name="Barry K."/>
            <person name="Bills G."/>
            <person name="Bluhm B."/>
            <person name="Cannon C."/>
            <person name="Castanera R."/>
            <person name="Culley D."/>
            <person name="Daum C."/>
            <person name="Ezra D."/>
            <person name="Gonzalez J."/>
            <person name="Henrissat B."/>
            <person name="Kuo A."/>
            <person name="Liang C."/>
            <person name="Lipzen A."/>
            <person name="Lutzoni F."/>
            <person name="Magnuson J."/>
            <person name="Mondo S."/>
            <person name="Nolan M."/>
            <person name="Ohm R."/>
            <person name="Pangilinan J."/>
            <person name="Park H.-J."/>
            <person name="Ramirez L."/>
            <person name="Alfaro M."/>
            <person name="Sun H."/>
            <person name="Tritt A."/>
            <person name="Yoshinaga Y."/>
            <person name="Zwiers L.-H."/>
            <person name="Turgeon B."/>
            <person name="Goodwin S."/>
            <person name="Spatafora J."/>
            <person name="Crous P."/>
            <person name="Grigoriev I."/>
        </authorList>
    </citation>
    <scope>NUCLEOTIDE SEQUENCE</scope>
    <source>
        <strain evidence="1">CBS 107.79</strain>
    </source>
</reference>
<proteinExistence type="predicted"/>
<dbReference type="AlphaFoldDB" id="A0A6A5VF53"/>
<dbReference type="EMBL" id="ML976669">
    <property type="protein sequence ID" value="KAF1975771.1"/>
    <property type="molecule type" value="Genomic_DNA"/>
</dbReference>
<protein>
    <submittedName>
        <fullName evidence="1">Uncharacterized protein</fullName>
    </submittedName>
</protein>
<sequence length="122" mass="13229">MLSCSTWIVCYRACGCGAFLVCKRILCNNQLTNFADSVQDTNIELEPRCINGSAQGSASRSPNPERLSPELRAAQRCSEAEIPSAPRSASRGRTEYGIELVCSSAGPRRRTRGLLLSHGSTH</sequence>
<organism evidence="1 2">
    <name type="scientific">Bimuria novae-zelandiae CBS 107.79</name>
    <dbReference type="NCBI Taxonomy" id="1447943"/>
    <lineage>
        <taxon>Eukaryota</taxon>
        <taxon>Fungi</taxon>
        <taxon>Dikarya</taxon>
        <taxon>Ascomycota</taxon>
        <taxon>Pezizomycotina</taxon>
        <taxon>Dothideomycetes</taxon>
        <taxon>Pleosporomycetidae</taxon>
        <taxon>Pleosporales</taxon>
        <taxon>Massarineae</taxon>
        <taxon>Didymosphaeriaceae</taxon>
        <taxon>Bimuria</taxon>
    </lineage>
</organism>
<evidence type="ECO:0000313" key="1">
    <source>
        <dbReference type="EMBL" id="KAF1975771.1"/>
    </source>
</evidence>